<protein>
    <recommendedName>
        <fullName evidence="3">DUF2946 domain-containing protein</fullName>
    </recommendedName>
</protein>
<organism evidence="1 2">
    <name type="scientific">Tepidimonas alkaliphilus</name>
    <dbReference type="NCBI Taxonomy" id="2588942"/>
    <lineage>
        <taxon>Bacteria</taxon>
        <taxon>Pseudomonadati</taxon>
        <taxon>Pseudomonadota</taxon>
        <taxon>Betaproteobacteria</taxon>
        <taxon>Burkholderiales</taxon>
        <taxon>Tepidimonas</taxon>
    </lineage>
</organism>
<evidence type="ECO:0000313" key="1">
    <source>
        <dbReference type="EMBL" id="TSE20999.1"/>
    </source>
</evidence>
<reference evidence="1 2" key="1">
    <citation type="submission" date="2019-07" db="EMBL/GenBank/DDBJ databases">
        <title>Tepidimonas alkaliphilus YIM 72238 draft genome.</title>
        <authorList>
            <person name="Da Costa M.S."/>
            <person name="Froufe H.J.C."/>
            <person name="Egas C."/>
            <person name="Albuquerque L."/>
        </authorList>
    </citation>
    <scope>NUCLEOTIDE SEQUENCE [LARGE SCALE GENOMIC DNA]</scope>
    <source>
        <strain evidence="1 2">YIM 72238</strain>
    </source>
</reference>
<accession>A0A554WBQ0</accession>
<sequence>MDESVKAALAKWPNVPHCYGWLGLDERGRWWMRDLAAQAAGPFAGSGATPESRGTLLRHEGLIAFIGRNYEADAEGQWFFQNGPQRVYVELAATPWIWRLQPDGRLHTHTGVPAGTPQQALLDEQGRLYLATPLGLGLVHSQDVPLAAQALEEGRWGAMPLHQVQADELPQRYGFVRSPARQASACSANR</sequence>
<dbReference type="EMBL" id="VJNB01000002">
    <property type="protein sequence ID" value="TSE20999.1"/>
    <property type="molecule type" value="Genomic_DNA"/>
</dbReference>
<keyword evidence="2" id="KW-1185">Reference proteome</keyword>
<dbReference type="AlphaFoldDB" id="A0A554WBQ0"/>
<proteinExistence type="predicted"/>
<dbReference type="Proteomes" id="UP000315736">
    <property type="component" value="Unassembled WGS sequence"/>
</dbReference>
<evidence type="ECO:0008006" key="3">
    <source>
        <dbReference type="Google" id="ProtNLM"/>
    </source>
</evidence>
<name>A0A554WBQ0_9BURK</name>
<dbReference type="InterPro" id="IPR021332">
    <property type="entry name" value="DUF2944"/>
</dbReference>
<gene>
    <name evidence="1" type="ORF">Talka_00663</name>
</gene>
<evidence type="ECO:0000313" key="2">
    <source>
        <dbReference type="Proteomes" id="UP000315736"/>
    </source>
</evidence>
<dbReference type="Pfam" id="PF11161">
    <property type="entry name" value="DUF2944"/>
    <property type="match status" value="1"/>
</dbReference>
<dbReference type="OrthoDB" id="7057642at2"/>
<comment type="caution">
    <text evidence="1">The sequence shown here is derived from an EMBL/GenBank/DDBJ whole genome shotgun (WGS) entry which is preliminary data.</text>
</comment>
<dbReference type="RefSeq" id="WP_143889692.1">
    <property type="nucleotide sequence ID" value="NZ_VJNB01000002.1"/>
</dbReference>